<dbReference type="EMBL" id="JGVH01000061">
    <property type="protein sequence ID" value="KER01977.1"/>
    <property type="molecule type" value="Genomic_DNA"/>
</dbReference>
<sequence length="32" mass="3717">MLYSFSRDSRNAERQQSESPIGLSENVLVKQF</sequence>
<proteinExistence type="predicted"/>
<dbReference type="AlphaFoldDB" id="A0A081RTH4"/>
<name>A0A081RTH4_PHOTE</name>
<dbReference type="Proteomes" id="UP000028002">
    <property type="component" value="Unassembled WGS sequence"/>
</dbReference>
<reference evidence="1 2" key="1">
    <citation type="submission" date="2014-03" db="EMBL/GenBank/DDBJ databases">
        <title>Draft Genome of Photorhabdus temperata Meg1.</title>
        <authorList>
            <person name="Hurst S.G.IV."/>
            <person name="Morris K."/>
            <person name="Thomas K."/>
            <person name="Tisa L.S."/>
        </authorList>
    </citation>
    <scope>NUCLEOTIDE SEQUENCE [LARGE SCALE GENOMIC DNA]</scope>
    <source>
        <strain evidence="1 2">Meg1</strain>
    </source>
</reference>
<comment type="caution">
    <text evidence="1">The sequence shown here is derived from an EMBL/GenBank/DDBJ whole genome shotgun (WGS) entry which is preliminary data.</text>
</comment>
<protein>
    <submittedName>
        <fullName evidence="1">Uncharacterized protein</fullName>
    </submittedName>
</protein>
<organism evidence="1 2">
    <name type="scientific">Photorhabdus temperata subsp. temperata Meg1</name>
    <dbReference type="NCBI Taxonomy" id="1393735"/>
    <lineage>
        <taxon>Bacteria</taxon>
        <taxon>Pseudomonadati</taxon>
        <taxon>Pseudomonadota</taxon>
        <taxon>Gammaproteobacteria</taxon>
        <taxon>Enterobacterales</taxon>
        <taxon>Morganellaceae</taxon>
        <taxon>Photorhabdus</taxon>
    </lineage>
</organism>
<gene>
    <name evidence="1" type="ORF">MEG1DRAFT_03374</name>
</gene>
<evidence type="ECO:0000313" key="1">
    <source>
        <dbReference type="EMBL" id="KER01977.1"/>
    </source>
</evidence>
<accession>A0A081RTH4</accession>
<evidence type="ECO:0000313" key="2">
    <source>
        <dbReference type="Proteomes" id="UP000028002"/>
    </source>
</evidence>